<sequence length="568" mass="63360">MSAISLITTSNSSHFSHHKHLSSYRVDNDLSRMHTSNNKSNSNEINVLRQKVHTYEMEIQDVSRELTIWKRKCSELETSQNELQAQYENRLQKMKTKFEEDAKRSRLVQVAKHDEALNMITHLRKENESLKDELKSHKSSAEKKVENANTTVEVKPMVNNKFSLKSHIPDQSVIEAAYQNAVYKSSAYREPTDKLVNKINATVEALEYELGLMQQSYDDMEEEDDSPALDVTADSEEPKHPTIVITPQKSILKNTNDSPSVQSEQESLEMNEHHRLMHSKSAMNLRSPRIPMEPRPMSQGQERKFSSASSIDAYLKTGNSDLDIRADGSNGSPLRTKSANSSPEPSVNKTPSPKSNLASHWLHRKRKSIADLKMEGIWRNEQVALRPSASLSTSELALRAESMAAQAMEANMSRESSSASRDGGRRRTVSSVYGFDVTASSASIHQQIRTITPPPSPKASPVYSNAGPKPSPTESEDVIPRANIDFETMRHRSSIGGEYIQFQTSLSKSRRGSVAAPKALPQVPIPSASTPFSSTRTSNEGPTPTPSASKSRWTKRRVVSAIFKDATD</sequence>
<evidence type="ECO:0000313" key="3">
    <source>
        <dbReference type="EMBL" id="KAG2180599.1"/>
    </source>
</evidence>
<feature type="region of interest" description="Disordered" evidence="2">
    <location>
        <begin position="319"/>
        <end position="362"/>
    </location>
</feature>
<protein>
    <submittedName>
        <fullName evidence="3">Uncharacterized protein</fullName>
    </submittedName>
</protein>
<comment type="caution">
    <text evidence="3">The sequence shown here is derived from an EMBL/GenBank/DDBJ whole genome shotgun (WGS) entry which is preliminary data.</text>
</comment>
<evidence type="ECO:0000313" key="4">
    <source>
        <dbReference type="Proteomes" id="UP000612746"/>
    </source>
</evidence>
<feature type="compositionally biased region" description="Polar residues" evidence="2">
    <location>
        <begin position="250"/>
        <end position="265"/>
    </location>
</feature>
<feature type="compositionally biased region" description="Polar residues" evidence="2">
    <location>
        <begin position="329"/>
        <end position="358"/>
    </location>
</feature>
<proteinExistence type="predicted"/>
<accession>A0A8H7PU40</accession>
<organism evidence="3 4">
    <name type="scientific">Umbelopsis vinacea</name>
    <dbReference type="NCBI Taxonomy" id="44442"/>
    <lineage>
        <taxon>Eukaryota</taxon>
        <taxon>Fungi</taxon>
        <taxon>Fungi incertae sedis</taxon>
        <taxon>Mucoromycota</taxon>
        <taxon>Mucoromycotina</taxon>
        <taxon>Umbelopsidomycetes</taxon>
        <taxon>Umbelopsidales</taxon>
        <taxon>Umbelopsidaceae</taxon>
        <taxon>Umbelopsis</taxon>
    </lineage>
</organism>
<keyword evidence="1" id="KW-0175">Coiled coil</keyword>
<feature type="region of interest" description="Disordered" evidence="2">
    <location>
        <begin position="219"/>
        <end position="239"/>
    </location>
</feature>
<gene>
    <name evidence="3" type="ORF">INT44_003603</name>
</gene>
<name>A0A8H7PU40_9FUNG</name>
<feature type="region of interest" description="Disordered" evidence="2">
    <location>
        <begin position="505"/>
        <end position="555"/>
    </location>
</feature>
<feature type="region of interest" description="Disordered" evidence="2">
    <location>
        <begin position="282"/>
        <end position="307"/>
    </location>
</feature>
<feature type="compositionally biased region" description="Polar residues" evidence="2">
    <location>
        <begin position="527"/>
        <end position="551"/>
    </location>
</feature>
<evidence type="ECO:0000256" key="1">
    <source>
        <dbReference type="SAM" id="Coils"/>
    </source>
</evidence>
<dbReference type="OrthoDB" id="2417979at2759"/>
<feature type="coiled-coil region" evidence="1">
    <location>
        <begin position="113"/>
        <end position="151"/>
    </location>
</feature>
<dbReference type="AlphaFoldDB" id="A0A8H7PU40"/>
<evidence type="ECO:0000256" key="2">
    <source>
        <dbReference type="SAM" id="MobiDB-lite"/>
    </source>
</evidence>
<feature type="region of interest" description="Disordered" evidence="2">
    <location>
        <begin position="250"/>
        <end position="269"/>
    </location>
</feature>
<dbReference type="EMBL" id="JAEPRA010000009">
    <property type="protein sequence ID" value="KAG2180599.1"/>
    <property type="molecule type" value="Genomic_DNA"/>
</dbReference>
<feature type="region of interest" description="Disordered" evidence="2">
    <location>
        <begin position="408"/>
        <end position="427"/>
    </location>
</feature>
<dbReference type="Proteomes" id="UP000612746">
    <property type="component" value="Unassembled WGS sequence"/>
</dbReference>
<keyword evidence="4" id="KW-1185">Reference proteome</keyword>
<feature type="region of interest" description="Disordered" evidence="2">
    <location>
        <begin position="444"/>
        <end position="478"/>
    </location>
</feature>
<reference evidence="3" key="1">
    <citation type="submission" date="2020-12" db="EMBL/GenBank/DDBJ databases">
        <title>Metabolic potential, ecology and presence of endohyphal bacteria is reflected in genomic diversity of Mucoromycotina.</title>
        <authorList>
            <person name="Muszewska A."/>
            <person name="Okrasinska A."/>
            <person name="Steczkiewicz K."/>
            <person name="Drgas O."/>
            <person name="Orlowska M."/>
            <person name="Perlinska-Lenart U."/>
            <person name="Aleksandrzak-Piekarczyk T."/>
            <person name="Szatraj K."/>
            <person name="Zielenkiewicz U."/>
            <person name="Pilsyk S."/>
            <person name="Malc E."/>
            <person name="Mieczkowski P."/>
            <person name="Kruszewska J.S."/>
            <person name="Biernat P."/>
            <person name="Pawlowska J."/>
        </authorList>
    </citation>
    <scope>NUCLEOTIDE SEQUENCE</scope>
    <source>
        <strain evidence="3">WA0000051536</strain>
    </source>
</reference>